<feature type="compositionally biased region" description="Basic and acidic residues" evidence="2">
    <location>
        <begin position="316"/>
        <end position="326"/>
    </location>
</feature>
<dbReference type="KEGG" id="phu:Phum_PHUM159200"/>
<dbReference type="GeneID" id="8236544"/>
<name>E0VFJ8_PEDHC</name>
<accession>E0VFJ8</accession>
<dbReference type="OMA" id="RYWEELM"/>
<dbReference type="HOGENOM" id="CLU_027673_2_0_1"/>
<reference evidence="3" key="1">
    <citation type="submission" date="2007-04" db="EMBL/GenBank/DDBJ databases">
        <title>Annotation of Pediculus humanus corporis strain USDA.</title>
        <authorList>
            <person name="Kirkness E."/>
            <person name="Hannick L."/>
            <person name="Hass B."/>
            <person name="Bruggner R."/>
            <person name="Lawson D."/>
            <person name="Bidwell S."/>
            <person name="Joardar V."/>
            <person name="Caler E."/>
            <person name="Walenz B."/>
            <person name="Inman J."/>
            <person name="Schobel S."/>
            <person name="Galinsky K."/>
            <person name="Amedeo P."/>
            <person name="Strausberg R."/>
        </authorList>
    </citation>
    <scope>NUCLEOTIDE SEQUENCE</scope>
    <source>
        <strain evidence="3">USDA</strain>
    </source>
</reference>
<dbReference type="EMBL" id="DS235114">
    <property type="protein sequence ID" value="EEB12154.1"/>
    <property type="molecule type" value="Genomic_DNA"/>
</dbReference>
<organism>
    <name type="scientific">Pediculus humanus subsp. corporis</name>
    <name type="common">Body louse</name>
    <dbReference type="NCBI Taxonomy" id="121224"/>
    <lineage>
        <taxon>Eukaryota</taxon>
        <taxon>Metazoa</taxon>
        <taxon>Ecdysozoa</taxon>
        <taxon>Arthropoda</taxon>
        <taxon>Hexapoda</taxon>
        <taxon>Insecta</taxon>
        <taxon>Pterygota</taxon>
        <taxon>Neoptera</taxon>
        <taxon>Paraneoptera</taxon>
        <taxon>Psocodea</taxon>
        <taxon>Troctomorpha</taxon>
        <taxon>Phthiraptera</taxon>
        <taxon>Anoplura</taxon>
        <taxon>Pediculidae</taxon>
        <taxon>Pediculus</taxon>
    </lineage>
</organism>
<evidence type="ECO:0000313" key="5">
    <source>
        <dbReference type="Proteomes" id="UP000009046"/>
    </source>
</evidence>
<evidence type="ECO:0000256" key="2">
    <source>
        <dbReference type="SAM" id="MobiDB-lite"/>
    </source>
</evidence>
<dbReference type="CTD" id="8236544"/>
<feature type="compositionally biased region" description="Basic residues" evidence="2">
    <location>
        <begin position="327"/>
        <end position="338"/>
    </location>
</feature>
<dbReference type="VEuPathDB" id="VectorBase:PHUM159200"/>
<reference evidence="4" key="3">
    <citation type="submission" date="2020-05" db="UniProtKB">
        <authorList>
            <consortium name="EnsemblMetazoa"/>
        </authorList>
    </citation>
    <scope>IDENTIFICATION</scope>
    <source>
        <strain evidence="4">USDA</strain>
    </source>
</reference>
<feature type="coiled-coil region" evidence="1">
    <location>
        <begin position="417"/>
        <end position="554"/>
    </location>
</feature>
<feature type="coiled-coil region" evidence="1">
    <location>
        <begin position="145"/>
        <end position="243"/>
    </location>
</feature>
<feature type="coiled-coil region" evidence="1">
    <location>
        <begin position="366"/>
        <end position="393"/>
    </location>
</feature>
<evidence type="ECO:0000313" key="3">
    <source>
        <dbReference type="EMBL" id="EEB12154.1"/>
    </source>
</evidence>
<dbReference type="PANTHER" id="PTHR31432:SF0">
    <property type="entry name" value="INTRAFLAGELLAR TRANSPORT PROTEIN 74 HOMOLOG"/>
    <property type="match status" value="1"/>
</dbReference>
<gene>
    <name evidence="4" type="primary">8236544</name>
    <name evidence="3" type="ORF">Phum_PHUM159200</name>
</gene>
<sequence>MQTGRPPSTQSFTNKTASRMSTGMMQQPPRTTQSVLGMSNINVLDRPITQQGVAGLRMSTSSRGPQIRQVKDKRYYEGLLRMKMKDIQMEMNRLNEEIELETQQQATSQVYEKRVREIASELTGLQGQLADYNLVIDKVNTNTDKAQIDAETEELKNENERLTENLNELFEQNRMKENLIQQLEDDVQNEKNVTFKLIEEMNENERKKYQELKVTNENLQKEIDEDQQELEMLTRQKLDLEDRISGSQIKQETVRLYYKLREREDRKAILLEEEKTRSTPAQEREKLLQKVKEDNAEMAAIDRQINHINEEIKKKKDELEMTEQKPQKKKKKKKKKHFRDLEKSQTDRHKKFKELKKREETMEQFLSTFQDSEKEENDKIQDLENKIVETLERMSKNLTGVIKLPSRDEFYLMKENLTLKEEELRKSKLTVEELNIKREKLTNNMKKIENLEEKIQEETVSLREKMKKMAEEMNTFSDLDDLRNKAKEKRENLLREKDDLNKSKTSLSKIKMDLKKQNEQMTKELNENETYVHLNNLEKKLQLLEQNNNSVKEFIDAKKTEMDGSRQQTILSLILSQ</sequence>
<dbReference type="EnsemblMetazoa" id="PHUM159200-RA">
    <property type="protein sequence ID" value="PHUM159200-PA"/>
    <property type="gene ID" value="PHUM159200"/>
</dbReference>
<dbReference type="GO" id="GO:0030992">
    <property type="term" value="C:intraciliary transport particle B"/>
    <property type="evidence" value="ECO:0007669"/>
    <property type="project" value="InterPro"/>
</dbReference>
<keyword evidence="5" id="KW-1185">Reference proteome</keyword>
<dbReference type="STRING" id="121224.E0VFJ8"/>
<dbReference type="eggNOG" id="ENOG502RU85">
    <property type="taxonomic scope" value="Eukaryota"/>
</dbReference>
<dbReference type="PANTHER" id="PTHR31432">
    <property type="entry name" value="INTRAFLAGELLAR TRANSPORT PROTEIN 74 HOMOLOG"/>
    <property type="match status" value="1"/>
</dbReference>
<dbReference type="Proteomes" id="UP000009046">
    <property type="component" value="Unassembled WGS sequence"/>
</dbReference>
<dbReference type="InterPro" id="IPR029602">
    <property type="entry name" value="IFT74"/>
</dbReference>
<dbReference type="AlphaFoldDB" id="E0VFJ8"/>
<dbReference type="InParanoid" id="E0VFJ8"/>
<proteinExistence type="predicted"/>
<evidence type="ECO:0000256" key="1">
    <source>
        <dbReference type="SAM" id="Coils"/>
    </source>
</evidence>
<evidence type="ECO:0000313" key="4">
    <source>
        <dbReference type="EnsemblMetazoa" id="PHUM159200-PA"/>
    </source>
</evidence>
<keyword evidence="1" id="KW-0175">Coiled coil</keyword>
<dbReference type="GO" id="GO:0005929">
    <property type="term" value="C:cilium"/>
    <property type="evidence" value="ECO:0007669"/>
    <property type="project" value="TreeGrafter"/>
</dbReference>
<dbReference type="OrthoDB" id="444379at2759"/>
<dbReference type="RefSeq" id="XP_002424892.1">
    <property type="nucleotide sequence ID" value="XM_002424847.1"/>
</dbReference>
<dbReference type="GO" id="GO:0035735">
    <property type="term" value="P:intraciliary transport involved in cilium assembly"/>
    <property type="evidence" value="ECO:0007669"/>
    <property type="project" value="TreeGrafter"/>
</dbReference>
<reference evidence="3" key="2">
    <citation type="submission" date="2007-04" db="EMBL/GenBank/DDBJ databases">
        <title>The genome of the human body louse.</title>
        <authorList>
            <consortium name="The Human Body Louse Genome Consortium"/>
            <person name="Kirkness E."/>
            <person name="Walenz B."/>
            <person name="Hass B."/>
            <person name="Bruggner R."/>
            <person name="Strausberg R."/>
        </authorList>
    </citation>
    <scope>NUCLEOTIDE SEQUENCE</scope>
    <source>
        <strain evidence="3">USDA</strain>
    </source>
</reference>
<dbReference type="EMBL" id="AAZO01001857">
    <property type="status" value="NOT_ANNOTATED_CDS"/>
    <property type="molecule type" value="Genomic_DNA"/>
</dbReference>
<protein>
    <submittedName>
        <fullName evidence="3 4">Uncharacterized protein</fullName>
    </submittedName>
</protein>
<feature type="region of interest" description="Disordered" evidence="2">
    <location>
        <begin position="316"/>
        <end position="349"/>
    </location>
</feature>
<dbReference type="GO" id="GO:0048487">
    <property type="term" value="F:beta-tubulin binding"/>
    <property type="evidence" value="ECO:0007669"/>
    <property type="project" value="InterPro"/>
</dbReference>
<feature type="region of interest" description="Disordered" evidence="2">
    <location>
        <begin position="1"/>
        <end position="32"/>
    </location>
</feature>